<protein>
    <submittedName>
        <fullName evidence="1">Uncharacterized protein</fullName>
    </submittedName>
</protein>
<evidence type="ECO:0000313" key="2">
    <source>
        <dbReference type="Proteomes" id="UP000077857"/>
    </source>
</evidence>
<dbReference type="AlphaFoldDB" id="A0A177N4Y8"/>
<accession>A0A177N4Y8</accession>
<proteinExistence type="predicted"/>
<gene>
    <name evidence="1" type="ORF">A1507_18340</name>
</gene>
<evidence type="ECO:0000313" key="1">
    <source>
        <dbReference type="EMBL" id="OAI12891.1"/>
    </source>
</evidence>
<name>A0A177N4Y8_9GAMM</name>
<sequence length="63" mass="6879">MALKTDSARSFAGLAVAENARPGRVRHKAARLPSAVFSWDGAMRLGRKTETAANCKLRDMPHQ</sequence>
<reference evidence="1 2" key="1">
    <citation type="submission" date="2016-03" db="EMBL/GenBank/DDBJ databases">
        <authorList>
            <person name="Ploux O."/>
        </authorList>
    </citation>
    <scope>NUCLEOTIDE SEQUENCE [LARGE SCALE GENOMIC DNA]</scope>
    <source>
        <strain evidence="1 2">R-45378</strain>
    </source>
</reference>
<dbReference type="EMBL" id="LUUJ01000105">
    <property type="protein sequence ID" value="OAI12891.1"/>
    <property type="molecule type" value="Genomic_DNA"/>
</dbReference>
<dbReference type="Proteomes" id="UP000077857">
    <property type="component" value="Unassembled WGS sequence"/>
</dbReference>
<comment type="caution">
    <text evidence="1">The sequence shown here is derived from an EMBL/GenBank/DDBJ whole genome shotgun (WGS) entry which is preliminary data.</text>
</comment>
<organism evidence="1 2">
    <name type="scientific">Methylomonas koyamae</name>
    <dbReference type="NCBI Taxonomy" id="702114"/>
    <lineage>
        <taxon>Bacteria</taxon>
        <taxon>Pseudomonadati</taxon>
        <taxon>Pseudomonadota</taxon>
        <taxon>Gammaproteobacteria</taxon>
        <taxon>Methylococcales</taxon>
        <taxon>Methylococcaceae</taxon>
        <taxon>Methylomonas</taxon>
    </lineage>
</organism>